<evidence type="ECO:0000313" key="3">
    <source>
        <dbReference type="Proteomes" id="UP000230066"/>
    </source>
</evidence>
<dbReference type="InterPro" id="IPR029062">
    <property type="entry name" value="Class_I_gatase-like"/>
</dbReference>
<dbReference type="PANTHER" id="PTHR48094:SF12">
    <property type="entry name" value="PARKINSON DISEASE PROTEIN 7 HOMOLOG"/>
    <property type="match status" value="1"/>
</dbReference>
<evidence type="ECO:0000259" key="1">
    <source>
        <dbReference type="Pfam" id="PF01965"/>
    </source>
</evidence>
<dbReference type="Gene3D" id="3.40.50.880">
    <property type="match status" value="1"/>
</dbReference>
<proteinExistence type="predicted"/>
<name>A0A2H1CDQ7_FASHE</name>
<comment type="caution">
    <text evidence="2">The sequence shown here is derived from an EMBL/GenBank/DDBJ whole genome shotgun (WGS) entry which is preliminary data.</text>
</comment>
<reference evidence="2" key="1">
    <citation type="submission" date="2019-03" db="EMBL/GenBank/DDBJ databases">
        <title>Improved annotation for the trematode Fasciola hepatica.</title>
        <authorList>
            <person name="Choi Y.-J."/>
            <person name="Martin J."/>
            <person name="Mitreva M."/>
        </authorList>
    </citation>
    <scope>NUCLEOTIDE SEQUENCE [LARGE SCALE GENOMIC DNA]</scope>
</reference>
<dbReference type="Proteomes" id="UP000230066">
    <property type="component" value="Unassembled WGS sequence"/>
</dbReference>
<dbReference type="Pfam" id="PF01965">
    <property type="entry name" value="DJ-1_PfpI"/>
    <property type="match status" value="1"/>
</dbReference>
<feature type="domain" description="DJ-1/PfpI" evidence="1">
    <location>
        <begin position="10"/>
        <end position="110"/>
    </location>
</feature>
<organism evidence="2 3">
    <name type="scientific">Fasciola hepatica</name>
    <name type="common">Liver fluke</name>
    <dbReference type="NCBI Taxonomy" id="6192"/>
    <lineage>
        <taxon>Eukaryota</taxon>
        <taxon>Metazoa</taxon>
        <taxon>Spiralia</taxon>
        <taxon>Lophotrochozoa</taxon>
        <taxon>Platyhelminthes</taxon>
        <taxon>Trematoda</taxon>
        <taxon>Digenea</taxon>
        <taxon>Plagiorchiida</taxon>
        <taxon>Echinostomata</taxon>
        <taxon>Echinostomatoidea</taxon>
        <taxon>Fasciolidae</taxon>
        <taxon>Fasciola</taxon>
    </lineage>
</organism>
<accession>A0A2H1CDQ7</accession>
<dbReference type="GO" id="GO:0005737">
    <property type="term" value="C:cytoplasm"/>
    <property type="evidence" value="ECO:0007669"/>
    <property type="project" value="TreeGrafter"/>
</dbReference>
<dbReference type="EMBL" id="JXXN02001793">
    <property type="protein sequence ID" value="THD24067.1"/>
    <property type="molecule type" value="Genomic_DNA"/>
</dbReference>
<dbReference type="InterPro" id="IPR002818">
    <property type="entry name" value="DJ-1/PfpI"/>
</dbReference>
<dbReference type="AlphaFoldDB" id="A0A2H1CDQ7"/>
<dbReference type="SUPFAM" id="SSF52317">
    <property type="entry name" value="Class I glutamine amidotransferase-like"/>
    <property type="match status" value="1"/>
</dbReference>
<sequence>MPSERVGVRQALISPGGEESVSIMRGNQEVGDILEEYITAGSCVAALGEAPLVLSQFGLYPGYKITANTTLTPELSTNYTVVPESVVQDRTLITAVGSSVSFQFAAKLLKYLFSYEQIDEHVATEMGYPLTHEDEVDKLQ</sequence>
<protein>
    <recommendedName>
        <fullName evidence="1">DJ-1/PfpI domain-containing protein</fullName>
    </recommendedName>
</protein>
<dbReference type="InterPro" id="IPR050325">
    <property type="entry name" value="Prot/Nucl_acid_deglycase"/>
</dbReference>
<gene>
    <name evidence="2" type="ORF">D915_005026</name>
</gene>
<evidence type="ECO:0000313" key="2">
    <source>
        <dbReference type="EMBL" id="THD24067.1"/>
    </source>
</evidence>
<keyword evidence="3" id="KW-1185">Reference proteome</keyword>
<dbReference type="PANTHER" id="PTHR48094">
    <property type="entry name" value="PROTEIN/NUCLEIC ACID DEGLYCASE DJ-1-RELATED"/>
    <property type="match status" value="1"/>
</dbReference>